<dbReference type="Proteomes" id="UP000324222">
    <property type="component" value="Unassembled WGS sequence"/>
</dbReference>
<proteinExistence type="predicted"/>
<sequence>MSVFCFFCRMYGAASPTKPHHLFLTETRGSEATGSSSFSIPSYFLCSHFRSKGDNFLDLLGKSSKLSVSPEENSASSAPTAAILFVRVRILGVVLRDTQVRSPKLGVVAPGVAGVRLRLGDGV</sequence>
<dbReference type="AlphaFoldDB" id="A0A5B7EAF4"/>
<gene>
    <name evidence="1" type="ORF">E2C01_024381</name>
</gene>
<dbReference type="EMBL" id="VSRR010002369">
    <property type="protein sequence ID" value="MPC31102.1"/>
    <property type="molecule type" value="Genomic_DNA"/>
</dbReference>
<protein>
    <submittedName>
        <fullName evidence="1">Uncharacterized protein</fullName>
    </submittedName>
</protein>
<evidence type="ECO:0000313" key="2">
    <source>
        <dbReference type="Proteomes" id="UP000324222"/>
    </source>
</evidence>
<accession>A0A5B7EAF4</accession>
<reference evidence="1 2" key="1">
    <citation type="submission" date="2019-05" db="EMBL/GenBank/DDBJ databases">
        <title>Another draft genome of Portunus trituberculatus and its Hox gene families provides insights of decapod evolution.</title>
        <authorList>
            <person name="Jeong J.-H."/>
            <person name="Song I."/>
            <person name="Kim S."/>
            <person name="Choi T."/>
            <person name="Kim D."/>
            <person name="Ryu S."/>
            <person name="Kim W."/>
        </authorList>
    </citation>
    <scope>NUCLEOTIDE SEQUENCE [LARGE SCALE GENOMIC DNA]</scope>
    <source>
        <tissue evidence="1">Muscle</tissue>
    </source>
</reference>
<comment type="caution">
    <text evidence="1">The sequence shown here is derived from an EMBL/GenBank/DDBJ whole genome shotgun (WGS) entry which is preliminary data.</text>
</comment>
<organism evidence="1 2">
    <name type="scientific">Portunus trituberculatus</name>
    <name type="common">Swimming crab</name>
    <name type="synonym">Neptunus trituberculatus</name>
    <dbReference type="NCBI Taxonomy" id="210409"/>
    <lineage>
        <taxon>Eukaryota</taxon>
        <taxon>Metazoa</taxon>
        <taxon>Ecdysozoa</taxon>
        <taxon>Arthropoda</taxon>
        <taxon>Crustacea</taxon>
        <taxon>Multicrustacea</taxon>
        <taxon>Malacostraca</taxon>
        <taxon>Eumalacostraca</taxon>
        <taxon>Eucarida</taxon>
        <taxon>Decapoda</taxon>
        <taxon>Pleocyemata</taxon>
        <taxon>Brachyura</taxon>
        <taxon>Eubrachyura</taxon>
        <taxon>Portunoidea</taxon>
        <taxon>Portunidae</taxon>
        <taxon>Portuninae</taxon>
        <taxon>Portunus</taxon>
    </lineage>
</organism>
<keyword evidence="2" id="KW-1185">Reference proteome</keyword>
<name>A0A5B7EAF4_PORTR</name>
<evidence type="ECO:0000313" key="1">
    <source>
        <dbReference type="EMBL" id="MPC31102.1"/>
    </source>
</evidence>